<dbReference type="Pfam" id="PF04951">
    <property type="entry name" value="Peptidase_M55"/>
    <property type="match status" value="1"/>
</dbReference>
<dbReference type="RefSeq" id="WP_059032650.1">
    <property type="nucleotide sequence ID" value="NZ_DF977001.1"/>
</dbReference>
<name>A0A0U9HEI6_9FIRM</name>
<keyword evidence="2" id="KW-0862">Zinc</keyword>
<reference evidence="3" key="1">
    <citation type="journal article" date="2016" name="Genome Announc.">
        <title>Draft Genome Sequence of the Syntrophic Lactate-Degrading Bacterium Tepidanaerobacter syntrophicus JLT.</title>
        <authorList>
            <person name="Matsuura N."/>
            <person name="Ohashi A."/>
            <person name="Tourlousse D.M."/>
            <person name="Sekiguchi Y."/>
        </authorList>
    </citation>
    <scope>NUCLEOTIDE SEQUENCE [LARGE SCALE GENOMIC DNA]</scope>
    <source>
        <strain evidence="3">JL</strain>
    </source>
</reference>
<accession>A0A0U9HEI6</accession>
<dbReference type="InterPro" id="IPR007035">
    <property type="entry name" value="Peptidase_M55"/>
</dbReference>
<keyword evidence="4" id="KW-1185">Reference proteome</keyword>
<dbReference type="Proteomes" id="UP000062160">
    <property type="component" value="Unassembled WGS sequence"/>
</dbReference>
<proteinExistence type="predicted"/>
<evidence type="ECO:0000313" key="4">
    <source>
        <dbReference type="Proteomes" id="UP000062160"/>
    </source>
</evidence>
<sequence length="272" mass="29783">MKIYISADMEGISGVVSMQQTEPGNSEYERARLMMTKEVNAVIEAAFDNGAKEVVVNDSHNNMDNILIEELDSRASLISGDRKPLSMMEGIDQSFDAVFFVGYHARAGSSESIIDHTYTFRVLEAKVNGKPLSEAGLNGRVAGYYHVPVAFISGDQNAIRCAKEELFEPVGVAVKKSVGRTAAIIHPFTQVAPKLKEGVAEAMKKIPKLKPTVEKEPVELEVTFTISDMAAMTELIPGVTRKSARTVVYTGRDYLESFKVFRAMLVLTGGIK</sequence>
<dbReference type="SUPFAM" id="SSF63992">
    <property type="entry name" value="Dipeptide transport protein"/>
    <property type="match status" value="1"/>
</dbReference>
<dbReference type="OrthoDB" id="9785420at2"/>
<feature type="binding site" evidence="2">
    <location>
        <position position="60"/>
    </location>
    <ligand>
        <name>Zn(2+)</name>
        <dbReference type="ChEBI" id="CHEBI:29105"/>
        <label>2</label>
    </ligand>
</feature>
<dbReference type="AlphaFoldDB" id="A0A0U9HEI6"/>
<evidence type="ECO:0000313" key="3">
    <source>
        <dbReference type="EMBL" id="GAQ25248.1"/>
    </source>
</evidence>
<dbReference type="PIRSF" id="PIRSF015853">
    <property type="entry name" value="Pep_DppA"/>
    <property type="match status" value="1"/>
</dbReference>
<keyword evidence="2" id="KW-0479">Metal-binding</keyword>
<dbReference type="InterPro" id="IPR036177">
    <property type="entry name" value="Peptidase_M55_sf"/>
</dbReference>
<evidence type="ECO:0000256" key="2">
    <source>
        <dbReference type="PIRSR" id="PIRSR015853-2"/>
    </source>
</evidence>
<dbReference type="Gene3D" id="3.30.1360.130">
    <property type="entry name" value="Dipeptide transport protein"/>
    <property type="match status" value="1"/>
</dbReference>
<dbReference type="Gene3D" id="3.40.50.10780">
    <property type="entry name" value="Dipeptide transport protein"/>
    <property type="match status" value="1"/>
</dbReference>
<dbReference type="InterPro" id="IPR027476">
    <property type="entry name" value="DppA_N"/>
</dbReference>
<dbReference type="CDD" id="cd08663">
    <property type="entry name" value="DAP_dppA_1"/>
    <property type="match status" value="1"/>
</dbReference>
<feature type="binding site" evidence="2">
    <location>
        <position position="134"/>
    </location>
    <ligand>
        <name>Zn(2+)</name>
        <dbReference type="ChEBI" id="CHEBI:29105"/>
        <label>2</label>
    </ligand>
</feature>
<evidence type="ECO:0000256" key="1">
    <source>
        <dbReference type="PIRSR" id="PIRSR015853-1"/>
    </source>
</evidence>
<protein>
    <submittedName>
        <fullName evidence="3">D-amino peptidase</fullName>
    </submittedName>
</protein>
<feature type="binding site" evidence="2">
    <location>
        <position position="8"/>
    </location>
    <ligand>
        <name>Zn(2+)</name>
        <dbReference type="ChEBI" id="CHEBI:29105"/>
        <label>2</label>
    </ligand>
</feature>
<feature type="binding site" evidence="2">
    <location>
        <position position="10"/>
    </location>
    <ligand>
        <name>Zn(2+)</name>
        <dbReference type="ChEBI" id="CHEBI:29105"/>
        <label>1</label>
    </ligand>
</feature>
<dbReference type="EMBL" id="DF977001">
    <property type="protein sequence ID" value="GAQ25248.1"/>
    <property type="molecule type" value="Genomic_DNA"/>
</dbReference>
<feature type="active site" description="Nucleophile" evidence="1">
    <location>
        <position position="116"/>
    </location>
</feature>
<feature type="binding site" evidence="2">
    <location>
        <position position="104"/>
    </location>
    <ligand>
        <name>Zn(2+)</name>
        <dbReference type="ChEBI" id="CHEBI:29105"/>
        <label>2</label>
    </ligand>
</feature>
<feature type="binding site" evidence="2">
    <location>
        <position position="8"/>
    </location>
    <ligand>
        <name>Zn(2+)</name>
        <dbReference type="ChEBI" id="CHEBI:29105"/>
        <label>1</label>
    </ligand>
</feature>
<dbReference type="STRING" id="224999.GCA_001485475_01263"/>
<organism evidence="3">
    <name type="scientific">Tepidanaerobacter syntrophicus</name>
    <dbReference type="NCBI Taxonomy" id="224999"/>
    <lineage>
        <taxon>Bacteria</taxon>
        <taxon>Bacillati</taxon>
        <taxon>Bacillota</taxon>
        <taxon>Clostridia</taxon>
        <taxon>Thermosediminibacterales</taxon>
        <taxon>Tepidanaerobacteraceae</taxon>
        <taxon>Tepidanaerobacter</taxon>
    </lineage>
</organism>
<dbReference type="GO" id="GO:0046872">
    <property type="term" value="F:metal ion binding"/>
    <property type="evidence" value="ECO:0007669"/>
    <property type="project" value="UniProtKB-KW"/>
</dbReference>
<gene>
    <name evidence="3" type="ORF">TSYNT_7266</name>
</gene>